<evidence type="ECO:0000259" key="2">
    <source>
        <dbReference type="PROSITE" id="PS51782"/>
    </source>
</evidence>
<gene>
    <name evidence="3" type="ORF">FB557_2770</name>
</gene>
<dbReference type="GO" id="GO:0008932">
    <property type="term" value="F:lytic endotransglycosylase activity"/>
    <property type="evidence" value="ECO:0007669"/>
    <property type="project" value="TreeGrafter"/>
</dbReference>
<feature type="region of interest" description="Disordered" evidence="1">
    <location>
        <begin position="201"/>
        <end position="245"/>
    </location>
</feature>
<evidence type="ECO:0000313" key="4">
    <source>
        <dbReference type="Proteomes" id="UP000315628"/>
    </source>
</evidence>
<dbReference type="Gene3D" id="3.10.350.10">
    <property type="entry name" value="LysM domain"/>
    <property type="match status" value="3"/>
</dbReference>
<feature type="region of interest" description="Disordered" evidence="1">
    <location>
        <begin position="66"/>
        <end position="98"/>
    </location>
</feature>
<evidence type="ECO:0000313" key="3">
    <source>
        <dbReference type="EMBL" id="TWD13369.1"/>
    </source>
</evidence>
<proteinExistence type="predicted"/>
<dbReference type="Pfam" id="PF01464">
    <property type="entry name" value="SLT"/>
    <property type="match status" value="1"/>
</dbReference>
<dbReference type="CDD" id="cd00118">
    <property type="entry name" value="LysM"/>
    <property type="match status" value="3"/>
</dbReference>
<dbReference type="Gene3D" id="1.10.530.10">
    <property type="match status" value="1"/>
</dbReference>
<organism evidence="3 4">
    <name type="scientific">Marihabitans asiaticum</name>
    <dbReference type="NCBI Taxonomy" id="415218"/>
    <lineage>
        <taxon>Bacteria</taxon>
        <taxon>Bacillati</taxon>
        <taxon>Actinomycetota</taxon>
        <taxon>Actinomycetes</taxon>
        <taxon>Micrococcales</taxon>
        <taxon>Intrasporangiaceae</taxon>
        <taxon>Marihabitans</taxon>
    </lineage>
</organism>
<accession>A0A560W6X9</accession>
<dbReference type="InterPro" id="IPR023346">
    <property type="entry name" value="Lysozyme-like_dom_sf"/>
</dbReference>
<dbReference type="PROSITE" id="PS51782">
    <property type="entry name" value="LYSM"/>
    <property type="match status" value="3"/>
</dbReference>
<keyword evidence="4" id="KW-1185">Reference proteome</keyword>
<dbReference type="SUPFAM" id="SSF54106">
    <property type="entry name" value="LysM domain"/>
    <property type="match status" value="3"/>
</dbReference>
<dbReference type="InterPro" id="IPR008258">
    <property type="entry name" value="Transglycosylase_SLT_dom_1"/>
</dbReference>
<dbReference type="SMART" id="SM00257">
    <property type="entry name" value="LysM"/>
    <property type="match status" value="3"/>
</dbReference>
<dbReference type="InterPro" id="IPR018392">
    <property type="entry name" value="LysM"/>
</dbReference>
<dbReference type="EMBL" id="VIUW01000005">
    <property type="protein sequence ID" value="TWD13369.1"/>
    <property type="molecule type" value="Genomic_DNA"/>
</dbReference>
<feature type="domain" description="LysM" evidence="2">
    <location>
        <begin position="160"/>
        <end position="204"/>
    </location>
</feature>
<feature type="compositionally biased region" description="Low complexity" evidence="1">
    <location>
        <begin position="214"/>
        <end position="231"/>
    </location>
</feature>
<dbReference type="PANTHER" id="PTHR33734:SF22">
    <property type="entry name" value="MEMBRANE-BOUND LYTIC MUREIN TRANSGLYCOSYLASE D"/>
    <property type="match status" value="1"/>
</dbReference>
<feature type="region of interest" description="Disordered" evidence="1">
    <location>
        <begin position="1"/>
        <end position="34"/>
    </location>
</feature>
<dbReference type="Pfam" id="PF01476">
    <property type="entry name" value="LysM"/>
    <property type="match status" value="3"/>
</dbReference>
<dbReference type="PANTHER" id="PTHR33734">
    <property type="entry name" value="LYSM DOMAIN-CONTAINING GPI-ANCHORED PROTEIN 2"/>
    <property type="match status" value="1"/>
</dbReference>
<comment type="caution">
    <text evidence="3">The sequence shown here is derived from an EMBL/GenBank/DDBJ whole genome shotgun (WGS) entry which is preliminary data.</text>
</comment>
<sequence length="395" mass="41928">MVLPVVLPAATPPPTLDLPSHPSQAHSAERSGRSHVVKAGETLYGLADRYGTTVAAIRERNGLDHGFIHPGQELRIPASSGSTERRPDSERRSGRTTTYTVRPGDTLSGIAARHDISVARLASLNSISPADYIHAGDRLRVEGSAAIPAKRAAAGRSGGGTHVVRSGETLSEIAARHTMSVSRLAKINGISTRDFIHPGQRLSLSASSGRDASKTTQSKGTSGGSSTSPSTHQKGDDHNTFAGRTYPDSIVGAAAKNRDILGSRAVPSRDEVRRMITETARQHGVDPRLALGLSYQESGWDQRQVSVANAIGVMQVIPSSGDWASGLTGRELDLLDTQDNITAGVVILKALNRLSSSESQAIAGYYQGLASVRANGMYTDTQQYVKNVKALKQRM</sequence>
<name>A0A560W6X9_9MICO</name>
<dbReference type="OrthoDB" id="5244690at2"/>
<reference evidence="3 4" key="1">
    <citation type="submission" date="2019-06" db="EMBL/GenBank/DDBJ databases">
        <title>Sequencing the genomes of 1000 actinobacteria strains.</title>
        <authorList>
            <person name="Klenk H.-P."/>
        </authorList>
    </citation>
    <scope>NUCLEOTIDE SEQUENCE [LARGE SCALE GENOMIC DNA]</scope>
    <source>
        <strain evidence="3 4">DSM 18935</strain>
    </source>
</reference>
<feature type="domain" description="LysM" evidence="2">
    <location>
        <begin position="33"/>
        <end position="76"/>
    </location>
</feature>
<evidence type="ECO:0000256" key="1">
    <source>
        <dbReference type="SAM" id="MobiDB-lite"/>
    </source>
</evidence>
<feature type="domain" description="LysM" evidence="2">
    <location>
        <begin position="97"/>
        <end position="141"/>
    </location>
</feature>
<dbReference type="RefSeq" id="WP_144858173.1">
    <property type="nucleotide sequence ID" value="NZ_BAAAYT010000002.1"/>
</dbReference>
<dbReference type="Proteomes" id="UP000315628">
    <property type="component" value="Unassembled WGS sequence"/>
</dbReference>
<dbReference type="InterPro" id="IPR036779">
    <property type="entry name" value="LysM_dom_sf"/>
</dbReference>
<feature type="compositionally biased region" description="Basic and acidic residues" evidence="1">
    <location>
        <begin position="83"/>
        <end position="93"/>
    </location>
</feature>
<protein>
    <submittedName>
        <fullName evidence="3">LysM domain-containing protein</fullName>
    </submittedName>
</protein>
<dbReference type="SUPFAM" id="SSF53955">
    <property type="entry name" value="Lysozyme-like"/>
    <property type="match status" value="1"/>
</dbReference>
<dbReference type="AlphaFoldDB" id="A0A560W6X9"/>